<dbReference type="EMBL" id="QQAZ01000007">
    <property type="protein sequence ID" value="RDI48910.1"/>
    <property type="molecule type" value="Genomic_DNA"/>
</dbReference>
<dbReference type="Proteomes" id="UP000255355">
    <property type="component" value="Unassembled WGS sequence"/>
</dbReference>
<dbReference type="InterPro" id="IPR052019">
    <property type="entry name" value="F420H2_bilvrd_red/Heme_oxyg"/>
</dbReference>
<dbReference type="InterPro" id="IPR012349">
    <property type="entry name" value="Split_barrel_FMN-bd"/>
</dbReference>
<keyword evidence="4" id="KW-1185">Reference proteome</keyword>
<dbReference type="SUPFAM" id="SSF50475">
    <property type="entry name" value="FMN-binding split barrel"/>
    <property type="match status" value="1"/>
</dbReference>
<reference evidence="3 4" key="1">
    <citation type="submission" date="2018-07" db="EMBL/GenBank/DDBJ databases">
        <title>Genomic Encyclopedia of Type Strains, Phase IV (KMG-IV): sequencing the most valuable type-strain genomes for metagenomic binning, comparative biology and taxonomic classification.</title>
        <authorList>
            <person name="Goeker M."/>
        </authorList>
    </citation>
    <scope>NUCLEOTIDE SEQUENCE [LARGE SCALE GENOMIC DNA]</scope>
    <source>
        <strain evidence="3 4">DSM 44952</strain>
    </source>
</reference>
<feature type="domain" description="Pyridoxamine 5'-phosphate oxidase N-terminal" evidence="2">
    <location>
        <begin position="17"/>
        <end position="132"/>
    </location>
</feature>
<name>A0A370GZ18_9NOCA</name>
<proteinExistence type="predicted"/>
<organism evidence="3 4">
    <name type="scientific">Nocardia mexicana</name>
    <dbReference type="NCBI Taxonomy" id="279262"/>
    <lineage>
        <taxon>Bacteria</taxon>
        <taxon>Bacillati</taxon>
        <taxon>Actinomycetota</taxon>
        <taxon>Actinomycetes</taxon>
        <taxon>Mycobacteriales</taxon>
        <taxon>Nocardiaceae</taxon>
        <taxon>Nocardia</taxon>
    </lineage>
</organism>
<dbReference type="STRING" id="1210089.GCA_001613165_00525"/>
<dbReference type="GO" id="GO:0070967">
    <property type="term" value="F:coenzyme F420 binding"/>
    <property type="evidence" value="ECO:0007669"/>
    <property type="project" value="TreeGrafter"/>
</dbReference>
<protein>
    <submittedName>
        <fullName evidence="3">PPOX class probable F420-dependent enzyme</fullName>
    </submittedName>
</protein>
<accession>A0A370GZ18</accession>
<dbReference type="NCBIfam" id="TIGR03618">
    <property type="entry name" value="Rv1155_F420"/>
    <property type="match status" value="1"/>
</dbReference>
<keyword evidence="1" id="KW-0560">Oxidoreductase</keyword>
<dbReference type="InterPro" id="IPR011576">
    <property type="entry name" value="Pyridox_Oxase_N"/>
</dbReference>
<dbReference type="OrthoDB" id="162914at2"/>
<comment type="caution">
    <text evidence="3">The sequence shown here is derived from an EMBL/GenBank/DDBJ whole genome shotgun (WGS) entry which is preliminary data.</text>
</comment>
<gene>
    <name evidence="3" type="ORF">DFR68_10735</name>
</gene>
<dbReference type="GO" id="GO:0005829">
    <property type="term" value="C:cytosol"/>
    <property type="evidence" value="ECO:0007669"/>
    <property type="project" value="TreeGrafter"/>
</dbReference>
<dbReference type="InterPro" id="IPR019920">
    <property type="entry name" value="F420-binding_dom_put"/>
</dbReference>
<dbReference type="PANTHER" id="PTHR35176:SF6">
    <property type="entry name" value="HEME OXYGENASE HI_0854-RELATED"/>
    <property type="match status" value="1"/>
</dbReference>
<evidence type="ECO:0000313" key="4">
    <source>
        <dbReference type="Proteomes" id="UP000255355"/>
    </source>
</evidence>
<evidence type="ECO:0000313" key="3">
    <source>
        <dbReference type="EMBL" id="RDI48910.1"/>
    </source>
</evidence>
<dbReference type="GO" id="GO:0016627">
    <property type="term" value="F:oxidoreductase activity, acting on the CH-CH group of donors"/>
    <property type="evidence" value="ECO:0007669"/>
    <property type="project" value="TreeGrafter"/>
</dbReference>
<sequence>MTVELSDDLKKYLDNAKVFATMATIGRDGQPHLTVNWVERDGDELLYSTTVSRQQYKNLARDPRISVMINPPDAPYAYAQIRGTVTFSPDPDKELPNRLALKYTGKRYADFNPDSVNDAERVIVRITPTKVLGRL</sequence>
<evidence type="ECO:0000256" key="1">
    <source>
        <dbReference type="ARBA" id="ARBA00023002"/>
    </source>
</evidence>
<dbReference type="RefSeq" id="WP_068013430.1">
    <property type="nucleotide sequence ID" value="NZ_QQAZ01000007.1"/>
</dbReference>
<dbReference type="PANTHER" id="PTHR35176">
    <property type="entry name" value="HEME OXYGENASE HI_0854-RELATED"/>
    <property type="match status" value="1"/>
</dbReference>
<dbReference type="Gene3D" id="2.30.110.10">
    <property type="entry name" value="Electron Transport, Fmn-binding Protein, Chain A"/>
    <property type="match status" value="1"/>
</dbReference>
<evidence type="ECO:0000259" key="2">
    <source>
        <dbReference type="Pfam" id="PF01243"/>
    </source>
</evidence>
<dbReference type="AlphaFoldDB" id="A0A370GZ18"/>
<dbReference type="Pfam" id="PF01243">
    <property type="entry name" value="PNPOx_N"/>
    <property type="match status" value="1"/>
</dbReference>